<organism evidence="3 4">
    <name type="scientific">Alteromonas mediterranea</name>
    <dbReference type="NCBI Taxonomy" id="314275"/>
    <lineage>
        <taxon>Bacteria</taxon>
        <taxon>Pseudomonadati</taxon>
        <taxon>Pseudomonadota</taxon>
        <taxon>Gammaproteobacteria</taxon>
        <taxon>Alteromonadales</taxon>
        <taxon>Alteromonadaceae</taxon>
        <taxon>Alteromonas/Salinimonas group</taxon>
        <taxon>Alteromonas</taxon>
    </lineage>
</organism>
<dbReference type="CDD" id="cd00093">
    <property type="entry name" value="HTH_XRE"/>
    <property type="match status" value="1"/>
</dbReference>
<dbReference type="EMBL" id="CP018025">
    <property type="protein sequence ID" value="APD92109.1"/>
    <property type="molecule type" value="Genomic_DNA"/>
</dbReference>
<geneLocation type="plasmid" evidence="4">
    <name>pamcp48-600</name>
</geneLocation>
<dbReference type="Gene3D" id="1.10.260.40">
    <property type="entry name" value="lambda repressor-like DNA-binding domains"/>
    <property type="match status" value="1"/>
</dbReference>
<keyword evidence="1" id="KW-0238">DNA-binding</keyword>
<dbReference type="SUPFAM" id="SSF47413">
    <property type="entry name" value="lambda repressor-like DNA-binding domains"/>
    <property type="match status" value="1"/>
</dbReference>
<evidence type="ECO:0000259" key="2">
    <source>
        <dbReference type="PROSITE" id="PS50943"/>
    </source>
</evidence>
<dbReference type="Proteomes" id="UP000182101">
    <property type="component" value="Plasmid pAMCP48-600"/>
</dbReference>
<evidence type="ECO:0000313" key="4">
    <source>
        <dbReference type="Proteomes" id="UP000182101"/>
    </source>
</evidence>
<dbReference type="RefSeq" id="WP_071960719.1">
    <property type="nucleotide sequence ID" value="NZ_CP018025.1"/>
</dbReference>
<protein>
    <submittedName>
        <fullName evidence="3">Addiction module antidote protein, HigA family</fullName>
    </submittedName>
</protein>
<evidence type="ECO:0000256" key="1">
    <source>
        <dbReference type="ARBA" id="ARBA00023125"/>
    </source>
</evidence>
<keyword evidence="3" id="KW-0614">Plasmid</keyword>
<dbReference type="NCBIfam" id="TIGR02607">
    <property type="entry name" value="antidote_HigA"/>
    <property type="match status" value="1"/>
</dbReference>
<dbReference type="PANTHER" id="PTHR36924">
    <property type="entry name" value="ANTITOXIN HIGA-1"/>
    <property type="match status" value="1"/>
</dbReference>
<dbReference type="PROSITE" id="PS50943">
    <property type="entry name" value="HTH_CROC1"/>
    <property type="match status" value="1"/>
</dbReference>
<reference evidence="3 4" key="1">
    <citation type="submission" date="2016-11" db="EMBL/GenBank/DDBJ databases">
        <title>Networking in microbes: conjugative elements and plasmids in the genus Alteromonas.</title>
        <authorList>
            <person name="Lopez-Perez M."/>
            <person name="Ramon-Marco N."/>
            <person name="Rodriguez-Valera F."/>
        </authorList>
    </citation>
    <scope>NUCLEOTIDE SEQUENCE [LARGE SCALE GENOMIC DNA]</scope>
    <source>
        <strain evidence="3 4">CP48</strain>
        <plasmid evidence="4">pamcp48-600</plasmid>
    </source>
</reference>
<dbReference type="InterPro" id="IPR001387">
    <property type="entry name" value="Cro/C1-type_HTH"/>
</dbReference>
<dbReference type="Pfam" id="PF01381">
    <property type="entry name" value="HTH_3"/>
    <property type="match status" value="1"/>
</dbReference>
<evidence type="ECO:0000313" key="3">
    <source>
        <dbReference type="EMBL" id="APD92109.1"/>
    </source>
</evidence>
<dbReference type="PANTHER" id="PTHR36924:SF1">
    <property type="entry name" value="ANTITOXIN HIGA-1"/>
    <property type="match status" value="1"/>
</dbReference>
<dbReference type="InterPro" id="IPR013430">
    <property type="entry name" value="Toxin_antidote_HigA"/>
</dbReference>
<feature type="domain" description="HTH cro/C1-type" evidence="2">
    <location>
        <begin position="28"/>
        <end position="73"/>
    </location>
</feature>
<gene>
    <name evidence="3" type="ORF">BM524_19505</name>
</gene>
<proteinExistence type="predicted"/>
<dbReference type="AlphaFoldDB" id="A0AAC9JEG6"/>
<sequence length="101" mass="11440">MSVSRSNKLPAKHPGHVFKARVLDKNEISISEAARKMRVTRPHLNNFTNGKVSVTAPFAMKLEVATGISSGFWMNLQKTYDLYVNRNLKVQCEPLQQLKRA</sequence>
<accession>A0AAC9JEG6</accession>
<dbReference type="GO" id="GO:0003677">
    <property type="term" value="F:DNA binding"/>
    <property type="evidence" value="ECO:0007669"/>
    <property type="project" value="UniProtKB-KW"/>
</dbReference>
<name>A0AAC9JEG6_9ALTE</name>
<dbReference type="InterPro" id="IPR010982">
    <property type="entry name" value="Lambda_DNA-bd_dom_sf"/>
</dbReference>